<evidence type="ECO:0000259" key="3">
    <source>
        <dbReference type="Pfam" id="PF05043"/>
    </source>
</evidence>
<dbReference type="RefSeq" id="WP_125942188.1">
    <property type="nucleotide sequence ID" value="NZ_PXZH01000001.1"/>
</dbReference>
<dbReference type="InterPro" id="IPR036388">
    <property type="entry name" value="WH-like_DNA-bd_sf"/>
</dbReference>
<dbReference type="SUPFAM" id="SSF46785">
    <property type="entry name" value="Winged helix' DNA-binding domain"/>
    <property type="match status" value="1"/>
</dbReference>
<dbReference type="InterPro" id="IPR050661">
    <property type="entry name" value="BglG_antiterminators"/>
</dbReference>
<evidence type="ECO:0000256" key="2">
    <source>
        <dbReference type="ARBA" id="ARBA00023163"/>
    </source>
</evidence>
<evidence type="ECO:0000313" key="5">
    <source>
        <dbReference type="Proteomes" id="UP000277864"/>
    </source>
</evidence>
<dbReference type="Proteomes" id="UP000277864">
    <property type="component" value="Unassembled WGS sequence"/>
</dbReference>
<gene>
    <name evidence="4" type="ORF">C7P63_00410</name>
</gene>
<dbReference type="InterPro" id="IPR007737">
    <property type="entry name" value="Mga_HTH"/>
</dbReference>
<proteinExistence type="predicted"/>
<organism evidence="4 5">
    <name type="scientific">Vagococcus humatus</name>
    <dbReference type="NCBI Taxonomy" id="1889241"/>
    <lineage>
        <taxon>Bacteria</taxon>
        <taxon>Bacillati</taxon>
        <taxon>Bacillota</taxon>
        <taxon>Bacilli</taxon>
        <taxon>Lactobacillales</taxon>
        <taxon>Enterococcaceae</taxon>
        <taxon>Vagococcus</taxon>
    </lineage>
</organism>
<reference evidence="4 5" key="1">
    <citation type="submission" date="2018-03" db="EMBL/GenBank/DDBJ databases">
        <authorList>
            <person name="Gulvik C.A."/>
        </authorList>
    </citation>
    <scope>NUCLEOTIDE SEQUENCE [LARGE SCALE GENOMIC DNA]</scope>
    <source>
        <strain evidence="4 5">JCM 31581</strain>
    </source>
</reference>
<accession>A0A429Z766</accession>
<keyword evidence="2" id="KW-0804">Transcription</keyword>
<sequence length="516" mass="61099">MRELLDSATKRRLNILEQLNRAANWISSTELAQLNQASLRTINNDLNYLKQHWAAYFKIETSKKNGVRLVTPQSSHVQIVYNAVFQRSDSFSLLENIFFDPNRNLEDWEESMFISESSLYRIANQLADSLERYDLTIQKRPCQLTNHKELYVRYFYTTFFYELYGLHDWPFILEKEKIIIISQAIYEMIGFSYDDVQLMYLSYILAVTCIRYSQGLSLPSEEKMPLSDHLTTYQLHCLKDIQLLLSDLVSPLHISDLDGLLEEVVNSIYFLRKTWLEKIDTLSVQKLLQKFMNRIAYLFDIDIEITNKEQIIHIILHQYLYYLNYPFANFILFDQYQFTAQAIEEKYPTFTHIIFKELEKLEKSTHFLWFSEFRHFIIYILLIKWQNLPTILENKKAKAHILTISNLGSEHAKLLADMINYNFEHKTKVEPYQKSVIFLDQLNLLQLEPYDYFVTTCLQSNLPEDKVIVVDAIPSNQDWKKIRCAVNKIHHLPPDTNLLNQKLAEVGDSYYADTDE</sequence>
<comment type="caution">
    <text evidence="4">The sequence shown here is derived from an EMBL/GenBank/DDBJ whole genome shotgun (WGS) entry which is preliminary data.</text>
</comment>
<dbReference type="AlphaFoldDB" id="A0A429Z766"/>
<dbReference type="Gene3D" id="1.10.10.10">
    <property type="entry name" value="Winged helix-like DNA-binding domain superfamily/Winged helix DNA-binding domain"/>
    <property type="match status" value="1"/>
</dbReference>
<keyword evidence="5" id="KW-1185">Reference proteome</keyword>
<dbReference type="PANTHER" id="PTHR30185:SF18">
    <property type="entry name" value="TRANSCRIPTIONAL REGULATOR MTLR"/>
    <property type="match status" value="1"/>
</dbReference>
<evidence type="ECO:0000256" key="1">
    <source>
        <dbReference type="ARBA" id="ARBA00023015"/>
    </source>
</evidence>
<dbReference type="EMBL" id="PXZH01000001">
    <property type="protein sequence ID" value="RST89579.1"/>
    <property type="molecule type" value="Genomic_DNA"/>
</dbReference>
<dbReference type="InterPro" id="IPR036390">
    <property type="entry name" value="WH_DNA-bd_sf"/>
</dbReference>
<name>A0A429Z766_9ENTE</name>
<dbReference type="Pfam" id="PF05043">
    <property type="entry name" value="Mga"/>
    <property type="match status" value="1"/>
</dbReference>
<feature type="domain" description="Mga helix-turn-helix" evidence="3">
    <location>
        <begin position="75"/>
        <end position="160"/>
    </location>
</feature>
<dbReference type="PANTHER" id="PTHR30185">
    <property type="entry name" value="CRYPTIC BETA-GLUCOSIDE BGL OPERON ANTITERMINATOR"/>
    <property type="match status" value="1"/>
</dbReference>
<evidence type="ECO:0000313" key="4">
    <source>
        <dbReference type="EMBL" id="RST89579.1"/>
    </source>
</evidence>
<keyword evidence="1" id="KW-0805">Transcription regulation</keyword>
<protein>
    <recommendedName>
        <fullName evidence="3">Mga helix-turn-helix domain-containing protein</fullName>
    </recommendedName>
</protein>
<dbReference type="OrthoDB" id="1646817at2"/>